<dbReference type="Gene3D" id="1.10.3970.10">
    <property type="entry name" value="BSD domain"/>
    <property type="match status" value="1"/>
</dbReference>
<evidence type="ECO:0000259" key="1">
    <source>
        <dbReference type="PROSITE" id="PS50858"/>
    </source>
</evidence>
<dbReference type="AlphaFoldDB" id="A0A7S3X2J4"/>
<dbReference type="SUPFAM" id="SSF140383">
    <property type="entry name" value="BSD domain-like"/>
    <property type="match status" value="1"/>
</dbReference>
<dbReference type="InterPro" id="IPR035925">
    <property type="entry name" value="BSD_dom_sf"/>
</dbReference>
<gene>
    <name evidence="2" type="ORF">EHUX00137_LOCUS40995</name>
</gene>
<dbReference type="PROSITE" id="PS50858">
    <property type="entry name" value="BSD"/>
    <property type="match status" value="1"/>
</dbReference>
<accession>A0A7S3X2J4</accession>
<organism evidence="2">
    <name type="scientific">Emiliania huxleyi</name>
    <name type="common">Coccolithophore</name>
    <name type="synonym">Pontosphaera huxleyi</name>
    <dbReference type="NCBI Taxonomy" id="2903"/>
    <lineage>
        <taxon>Eukaryota</taxon>
        <taxon>Haptista</taxon>
        <taxon>Haptophyta</taxon>
        <taxon>Prymnesiophyceae</taxon>
        <taxon>Isochrysidales</taxon>
        <taxon>Noelaerhabdaceae</taxon>
        <taxon>Emiliania</taxon>
    </lineage>
</organism>
<dbReference type="EMBL" id="HBIR01052523">
    <property type="protein sequence ID" value="CAE0588613.1"/>
    <property type="molecule type" value="Transcribed_RNA"/>
</dbReference>
<name>A0A7S3X2J4_EMIHU</name>
<proteinExistence type="predicted"/>
<reference evidence="2" key="1">
    <citation type="submission" date="2021-01" db="EMBL/GenBank/DDBJ databases">
        <authorList>
            <person name="Corre E."/>
            <person name="Pelletier E."/>
            <person name="Niang G."/>
            <person name="Scheremetjew M."/>
            <person name="Finn R."/>
            <person name="Kale V."/>
            <person name="Holt S."/>
            <person name="Cochrane G."/>
            <person name="Meng A."/>
            <person name="Brown T."/>
            <person name="Cohen L."/>
        </authorList>
    </citation>
    <scope>NUCLEOTIDE SEQUENCE</scope>
    <source>
        <strain evidence="2">379</strain>
    </source>
</reference>
<dbReference type="Pfam" id="PF03909">
    <property type="entry name" value="BSD"/>
    <property type="match status" value="1"/>
</dbReference>
<feature type="domain" description="BSD" evidence="1">
    <location>
        <begin position="53"/>
        <end position="111"/>
    </location>
</feature>
<protein>
    <recommendedName>
        <fullName evidence="1">BSD domain-containing protein</fullName>
    </recommendedName>
</protein>
<dbReference type="InterPro" id="IPR005607">
    <property type="entry name" value="BSD_dom"/>
</dbReference>
<evidence type="ECO:0000313" key="2">
    <source>
        <dbReference type="EMBL" id="CAE0588613.1"/>
    </source>
</evidence>
<sequence length="589" mass="61280">MSSAGTLCKELTARLASIESTSALVADLHLLSSSDAAFLQPSTAASPAFAAAWPEEQQLDEEGMSEPFLALAAAALEADARVQKRCGRLVPKKLSEATFWRNYSSALHAVLFPQEPAVPAAGAGGDAAAAAESAADAAAEAMTKLRLSPSGEGGEGGAAALPAPSFARAAGDLQSSGALSREKVLRFATGIAAVLMSDGTIDYLASLPPEAMPARCIALQREYLEHCGIEQEHGCKQLSQVPQRFGGDREVLAAFQEFVKACQNSAQAAFLRRASAPSADQGARFPPAGGELLSSGPLSRELLLRFLAGVSSALLSGDAVADLASLPPEVAAAIIATTARPVRLAVMTTNDGLSDSSPRRRPKAMPARCVALQRQYLEHCGIEQEHGCAELAKVPQQFGGDSEVLGAFRGFQQACRGAVQSAIMTRARGGGGMGGGGGGGGGGLRFREGASVECLIGHEWRDGVVVATNFTPPAESGAPEGWVAPYQVKLATGELVLAPFDEEAIIREHGAASRVDPSLPPPRYAVGTKVACRMRPGDPGEWADGTVVGHHYRPPGVPRHALVAPYQIKLESGELIFAPADNDDTIRKR</sequence>